<dbReference type="EMBL" id="WKPR01000035">
    <property type="protein sequence ID" value="MSB22225.1"/>
    <property type="molecule type" value="Genomic_DNA"/>
</dbReference>
<organism evidence="2 3">
    <name type="scientific">Flavonifractor plautii</name>
    <name type="common">Fusobacterium plautii</name>
    <dbReference type="NCBI Taxonomy" id="292800"/>
    <lineage>
        <taxon>Bacteria</taxon>
        <taxon>Bacillati</taxon>
        <taxon>Bacillota</taxon>
        <taxon>Clostridia</taxon>
        <taxon>Eubacteriales</taxon>
        <taxon>Oscillospiraceae</taxon>
        <taxon>Flavonifractor</taxon>
    </lineage>
</organism>
<evidence type="ECO:0000313" key="3">
    <source>
        <dbReference type="Proteomes" id="UP000434475"/>
    </source>
</evidence>
<comment type="caution">
    <text evidence="2">The sequence shown here is derived from an EMBL/GenBank/DDBJ whole genome shotgun (WGS) entry which is preliminary data.</text>
</comment>
<evidence type="ECO:0000256" key="1">
    <source>
        <dbReference type="SAM" id="SignalP"/>
    </source>
</evidence>
<proteinExistence type="predicted"/>
<dbReference type="RefSeq" id="WP_118646858.1">
    <property type="nucleotide sequence ID" value="NZ_WKPR01000035.1"/>
</dbReference>
<evidence type="ECO:0000313" key="2">
    <source>
        <dbReference type="EMBL" id="MSB22225.1"/>
    </source>
</evidence>
<dbReference type="AlphaFoldDB" id="A0A6I2R7M8"/>
<accession>A0A6I2R7M8</accession>
<sequence>MKKTMVISFIAAAMLLIPCTACHVAESHNEVLAQENKENTVNGGYTITDITDPVEVQSYIEQQGGEYTADIMAVHQVTFTDYTANDITDPAEIKAYLESQGQEYNENITAIHQITFIDGEATPEGSLCEVEK</sequence>
<protein>
    <submittedName>
        <fullName evidence="2">Uncharacterized protein</fullName>
    </submittedName>
</protein>
<name>A0A6I2R7M8_FLAPL</name>
<feature type="chain" id="PRO_5038370452" evidence="1">
    <location>
        <begin position="25"/>
        <end position="132"/>
    </location>
</feature>
<feature type="signal peptide" evidence="1">
    <location>
        <begin position="1"/>
        <end position="24"/>
    </location>
</feature>
<reference evidence="2 3" key="1">
    <citation type="journal article" date="2019" name="Nat. Med.">
        <title>A library of human gut bacterial isolates paired with longitudinal multiomics data enables mechanistic microbiome research.</title>
        <authorList>
            <person name="Poyet M."/>
            <person name="Groussin M."/>
            <person name="Gibbons S.M."/>
            <person name="Avila-Pacheco J."/>
            <person name="Jiang X."/>
            <person name="Kearney S.M."/>
            <person name="Perrotta A.R."/>
            <person name="Berdy B."/>
            <person name="Zhao S."/>
            <person name="Lieberman T.D."/>
            <person name="Swanson P.K."/>
            <person name="Smith M."/>
            <person name="Roesemann S."/>
            <person name="Alexander J.E."/>
            <person name="Rich S.A."/>
            <person name="Livny J."/>
            <person name="Vlamakis H."/>
            <person name="Clish C."/>
            <person name="Bullock K."/>
            <person name="Deik A."/>
            <person name="Scott J."/>
            <person name="Pierce K.A."/>
            <person name="Xavier R.J."/>
            <person name="Alm E.J."/>
        </authorList>
    </citation>
    <scope>NUCLEOTIDE SEQUENCE [LARGE SCALE GENOMIC DNA]</scope>
    <source>
        <strain evidence="2 3">BIOML-A2</strain>
    </source>
</reference>
<dbReference type="Proteomes" id="UP000434475">
    <property type="component" value="Unassembled WGS sequence"/>
</dbReference>
<keyword evidence="1" id="KW-0732">Signal</keyword>
<gene>
    <name evidence="2" type="ORF">GKE97_22425</name>
</gene>